<keyword evidence="3" id="KW-1185">Reference proteome</keyword>
<protein>
    <submittedName>
        <fullName evidence="2">RimJ/RimL family protein N-acetyltransferase</fullName>
    </submittedName>
</protein>
<dbReference type="Pfam" id="PF13302">
    <property type="entry name" value="Acetyltransf_3"/>
    <property type="match status" value="1"/>
</dbReference>
<dbReference type="GO" id="GO:0016747">
    <property type="term" value="F:acyltransferase activity, transferring groups other than amino-acyl groups"/>
    <property type="evidence" value="ECO:0007669"/>
    <property type="project" value="InterPro"/>
</dbReference>
<dbReference type="PROSITE" id="PS51186">
    <property type="entry name" value="GNAT"/>
    <property type="match status" value="1"/>
</dbReference>
<evidence type="ECO:0000313" key="3">
    <source>
        <dbReference type="Proteomes" id="UP001183643"/>
    </source>
</evidence>
<evidence type="ECO:0000259" key="1">
    <source>
        <dbReference type="PROSITE" id="PS51186"/>
    </source>
</evidence>
<dbReference type="PANTHER" id="PTHR43792">
    <property type="entry name" value="GNAT FAMILY, PUTATIVE (AFU_ORTHOLOGUE AFUA_3G00765)-RELATED-RELATED"/>
    <property type="match status" value="1"/>
</dbReference>
<dbReference type="InterPro" id="IPR051531">
    <property type="entry name" value="N-acetyltransferase"/>
</dbReference>
<feature type="domain" description="N-acetyltransferase" evidence="1">
    <location>
        <begin position="5"/>
        <end position="164"/>
    </location>
</feature>
<gene>
    <name evidence="2" type="ORF">J2S41_002654</name>
</gene>
<comment type="caution">
    <text evidence="2">The sequence shown here is derived from an EMBL/GenBank/DDBJ whole genome shotgun (WGS) entry which is preliminary data.</text>
</comment>
<dbReference type="SUPFAM" id="SSF55729">
    <property type="entry name" value="Acyl-CoA N-acyltransferases (Nat)"/>
    <property type="match status" value="1"/>
</dbReference>
<name>A0AAE4C8T9_9ACTN</name>
<dbReference type="Gene3D" id="3.40.630.30">
    <property type="match status" value="1"/>
</dbReference>
<reference evidence="2" key="1">
    <citation type="submission" date="2023-07" db="EMBL/GenBank/DDBJ databases">
        <title>Sequencing the genomes of 1000 actinobacteria strains.</title>
        <authorList>
            <person name="Klenk H.-P."/>
        </authorList>
    </citation>
    <scope>NUCLEOTIDE SEQUENCE</scope>
    <source>
        <strain evidence="2">DSM 44707</strain>
    </source>
</reference>
<organism evidence="2 3">
    <name type="scientific">Catenuloplanes atrovinosus</name>
    <dbReference type="NCBI Taxonomy" id="137266"/>
    <lineage>
        <taxon>Bacteria</taxon>
        <taxon>Bacillati</taxon>
        <taxon>Actinomycetota</taxon>
        <taxon>Actinomycetes</taxon>
        <taxon>Micromonosporales</taxon>
        <taxon>Micromonosporaceae</taxon>
        <taxon>Catenuloplanes</taxon>
    </lineage>
</organism>
<proteinExistence type="predicted"/>
<accession>A0AAE4C8T9</accession>
<dbReference type="RefSeq" id="WP_310367399.1">
    <property type="nucleotide sequence ID" value="NZ_JAVDYB010000001.1"/>
</dbReference>
<dbReference type="AlphaFoldDB" id="A0AAE4C8T9"/>
<dbReference type="EMBL" id="JAVDYB010000001">
    <property type="protein sequence ID" value="MDR7275876.1"/>
    <property type="molecule type" value="Genomic_DNA"/>
</dbReference>
<dbReference type="Proteomes" id="UP001183643">
    <property type="component" value="Unassembled WGS sequence"/>
</dbReference>
<sequence>MTARLLLSTPAPDDLDELFGLYSDPRVWAADPLARHDSPEQTARMLDVWRRAWERDGHGMWVARRADGTFVGIGGCFIRYGVAWNLGFRLLPRFWGHGYAQELAAAARETATARRPDLAMTAYLLEGNDRSRRTVERAGLHRVWRGPDAGNPDPDAIRLLYADRALDDDVIRALTDY</sequence>
<dbReference type="InterPro" id="IPR000182">
    <property type="entry name" value="GNAT_dom"/>
</dbReference>
<dbReference type="InterPro" id="IPR016181">
    <property type="entry name" value="Acyl_CoA_acyltransferase"/>
</dbReference>
<dbReference type="PANTHER" id="PTHR43792:SF1">
    <property type="entry name" value="N-ACETYLTRANSFERASE DOMAIN-CONTAINING PROTEIN"/>
    <property type="match status" value="1"/>
</dbReference>
<evidence type="ECO:0000313" key="2">
    <source>
        <dbReference type="EMBL" id="MDR7275876.1"/>
    </source>
</evidence>